<evidence type="ECO:0000256" key="1">
    <source>
        <dbReference type="ARBA" id="ARBA00010088"/>
    </source>
</evidence>
<accession>A0ABV9TZR0</accession>
<dbReference type="Pfam" id="PF00561">
    <property type="entry name" value="Abhydrolase_1"/>
    <property type="match status" value="1"/>
</dbReference>
<feature type="chain" id="PRO_5045181043" evidence="4">
    <location>
        <begin position="30"/>
        <end position="547"/>
    </location>
</feature>
<dbReference type="InterPro" id="IPR051601">
    <property type="entry name" value="Serine_prot/Carboxylest_S33"/>
</dbReference>
<evidence type="ECO:0000256" key="3">
    <source>
        <dbReference type="ARBA" id="ARBA00022801"/>
    </source>
</evidence>
<feature type="domain" description="Peptidase S33 tripeptidyl aminopeptidase-like C-terminal" evidence="6">
    <location>
        <begin position="432"/>
        <end position="512"/>
    </location>
</feature>
<evidence type="ECO:0000259" key="5">
    <source>
        <dbReference type="Pfam" id="PF00561"/>
    </source>
</evidence>
<evidence type="ECO:0000256" key="2">
    <source>
        <dbReference type="ARBA" id="ARBA00022729"/>
    </source>
</evidence>
<organism evidence="7 8">
    <name type="scientific">Actinomadura gamaensis</name>
    <dbReference type="NCBI Taxonomy" id="1763541"/>
    <lineage>
        <taxon>Bacteria</taxon>
        <taxon>Bacillati</taxon>
        <taxon>Actinomycetota</taxon>
        <taxon>Actinomycetes</taxon>
        <taxon>Streptosporangiales</taxon>
        <taxon>Thermomonosporaceae</taxon>
        <taxon>Actinomadura</taxon>
    </lineage>
</organism>
<dbReference type="PANTHER" id="PTHR43248">
    <property type="entry name" value="2-SUCCINYL-6-HYDROXY-2,4-CYCLOHEXADIENE-1-CARBOXYLATE SYNTHASE"/>
    <property type="match status" value="1"/>
</dbReference>
<dbReference type="SUPFAM" id="SSF53474">
    <property type="entry name" value="alpha/beta-Hydrolases"/>
    <property type="match status" value="1"/>
</dbReference>
<name>A0ABV9TZR0_9ACTN</name>
<keyword evidence="8" id="KW-1185">Reference proteome</keyword>
<evidence type="ECO:0000256" key="4">
    <source>
        <dbReference type="SAM" id="SignalP"/>
    </source>
</evidence>
<protein>
    <submittedName>
        <fullName evidence="7">Alpha/beta fold hydrolase</fullName>
    </submittedName>
</protein>
<evidence type="ECO:0000259" key="6">
    <source>
        <dbReference type="Pfam" id="PF08386"/>
    </source>
</evidence>
<dbReference type="Pfam" id="PF08386">
    <property type="entry name" value="Abhydrolase_4"/>
    <property type="match status" value="1"/>
</dbReference>
<proteinExistence type="inferred from homology"/>
<dbReference type="InterPro" id="IPR000073">
    <property type="entry name" value="AB_hydrolase_1"/>
</dbReference>
<comment type="caution">
    <text evidence="7">The sequence shown here is derived from an EMBL/GenBank/DDBJ whole genome shotgun (WGS) entry which is preliminary data.</text>
</comment>
<keyword evidence="2 4" id="KW-0732">Signal</keyword>
<dbReference type="Proteomes" id="UP001595872">
    <property type="component" value="Unassembled WGS sequence"/>
</dbReference>
<gene>
    <name evidence="7" type="ORF">ACFPCY_20320</name>
</gene>
<sequence length="547" mass="59116">MTRSRAFAGAAACLVAAGTTTLMPLAAVAAAGPDRASAISWHACPQYSDAALKAMMPPAQIPEFKQLWARTECGTLDVPLDYRHPSGRHIGIAVTRLKAVDQAHRLGSLALNPGGPGGSGYLMPVQYVMRHDNGNGAKLNQRYDLIGFDPRGVGYSTKLDCAQPPNPPQPGSPATEADARELYDWTVRNNQACGKRDPAFLGQLTTANVARDLDRVRRGLGARKLSYLGISWGTWLGVLYRELYPGKVGLMWLDSTAPPDFRLDTFSAGRARATALDFGRDAVWIATRNSTYGFGTTARRVQDAIARMEKELNARPKTFTDLPDLRFDGFMVAQMAGQPSPNWPTAAALMKELRDATSGGPAPALLKQFFSRQGGGGPLPPDVPEQFNRTMNQAVFCNEDTGPRDFGTFWAAYRKDLKRYPVTGALTPPINSCAGWQLPAQAVRLHHSDAPLMMSAHRYEVPSPYPWSLLMRAAVGGSVLTVDDDVHGSTAGMASDCAPRIAAYFSSGRPDHGECQGVPEPTSTQPLKNDTPFAFAKSPLTRVPFGI</sequence>
<comment type="similarity">
    <text evidence="1">Belongs to the peptidase S33 family.</text>
</comment>
<dbReference type="EMBL" id="JBHSIT010000005">
    <property type="protein sequence ID" value="MFC4909680.1"/>
    <property type="molecule type" value="Genomic_DNA"/>
</dbReference>
<evidence type="ECO:0000313" key="7">
    <source>
        <dbReference type="EMBL" id="MFC4909680.1"/>
    </source>
</evidence>
<evidence type="ECO:0000313" key="8">
    <source>
        <dbReference type="Proteomes" id="UP001595872"/>
    </source>
</evidence>
<dbReference type="InterPro" id="IPR013595">
    <property type="entry name" value="Pept_S33_TAP-like_C"/>
</dbReference>
<feature type="domain" description="AB hydrolase-1" evidence="5">
    <location>
        <begin position="111"/>
        <end position="259"/>
    </location>
</feature>
<dbReference type="GO" id="GO:0016787">
    <property type="term" value="F:hydrolase activity"/>
    <property type="evidence" value="ECO:0007669"/>
    <property type="project" value="UniProtKB-KW"/>
</dbReference>
<feature type="signal peptide" evidence="4">
    <location>
        <begin position="1"/>
        <end position="29"/>
    </location>
</feature>
<keyword evidence="3 7" id="KW-0378">Hydrolase</keyword>
<reference evidence="8" key="1">
    <citation type="journal article" date="2019" name="Int. J. Syst. Evol. Microbiol.">
        <title>The Global Catalogue of Microorganisms (GCM) 10K type strain sequencing project: providing services to taxonomists for standard genome sequencing and annotation.</title>
        <authorList>
            <consortium name="The Broad Institute Genomics Platform"/>
            <consortium name="The Broad Institute Genome Sequencing Center for Infectious Disease"/>
            <person name="Wu L."/>
            <person name="Ma J."/>
        </authorList>
    </citation>
    <scope>NUCLEOTIDE SEQUENCE [LARGE SCALE GENOMIC DNA]</scope>
    <source>
        <strain evidence="8">KLKA75</strain>
    </source>
</reference>
<dbReference type="PANTHER" id="PTHR43248:SF29">
    <property type="entry name" value="TRIPEPTIDYL AMINOPEPTIDASE"/>
    <property type="match status" value="1"/>
</dbReference>
<dbReference type="InterPro" id="IPR029058">
    <property type="entry name" value="AB_hydrolase_fold"/>
</dbReference>
<dbReference type="Gene3D" id="3.40.50.1820">
    <property type="entry name" value="alpha/beta hydrolase"/>
    <property type="match status" value="1"/>
</dbReference>
<dbReference type="RefSeq" id="WP_378257369.1">
    <property type="nucleotide sequence ID" value="NZ_JBHSIT010000005.1"/>
</dbReference>